<evidence type="ECO:0000256" key="9">
    <source>
        <dbReference type="SAM" id="MobiDB-lite"/>
    </source>
</evidence>
<feature type="compositionally biased region" description="Basic and acidic residues" evidence="9">
    <location>
        <begin position="73"/>
        <end position="86"/>
    </location>
</feature>
<evidence type="ECO:0000256" key="6">
    <source>
        <dbReference type="ARBA" id="ARBA00023242"/>
    </source>
</evidence>
<protein>
    <recommendedName>
        <fullName evidence="7">Bromodomain-containing protein 9</fullName>
    </recommendedName>
</protein>
<feature type="compositionally biased region" description="Basic residues" evidence="9">
    <location>
        <begin position="1"/>
        <end position="10"/>
    </location>
</feature>
<sequence length="613" mass="69427">MGKKHKKHKPEWRTVDDHEDKALEKPLKLVLKVGGSEVTELSGSGHDSSYYDDRSDHERERHKEKKKKKKKKSEKDKDKYVDDEERRRRKNESEAAASTAASAGVPVEPFTLPKKREREFEMEPEPEPDTELEPEVDEFHSGMQLDLEQQGDRPVRACRTQQESESTPRQQLLEHFLRQLQRKDPHGFFSFPVTDAIAPGYSMIIKHPMDFSTMKDKIENNDYNTVTEFKADFKLMCDNAMVYNRPETVYYKAAKKLLHTGFKMMSKQGAILGDEDLAADIAPPEITPIPVESAKKSKKQPVKDLKEVISYLFEPEGNACSLTDSTAEEHVLALVEHSADEARDRINRYMPNSKMGYLRKEPDSSLLYTVVNQLDPDAEEDETDKVDLSSLSNKLLPGLTTLGFKDDRRHKVTFLSSAYNVQTLQKNSIFPDLLPDEVDSLYSAYGDDTGVQCALSIQEFVKGCGDVTKCWVDRLLDKMTADDHTKAVNQIRQMADGTGLGESGSVLDFMKNYPDMSLDLSMLNSLGKTVKKEPGNEEGQQHFDDTDKLLQEFQEAQVDRVGSRPSSNVSSLSNASERDQHHLGSPPHLDQSEMVHDPYEFLQSPEIESTANS</sequence>
<feature type="compositionally biased region" description="Basic and acidic residues" evidence="9">
    <location>
        <begin position="590"/>
        <end position="599"/>
    </location>
</feature>
<name>A0A8C2Z627_CYCLU</name>
<dbReference type="AlphaFoldDB" id="A0A8C2Z627"/>
<dbReference type="InterPro" id="IPR001487">
    <property type="entry name" value="Bromodomain"/>
</dbReference>
<dbReference type="InterPro" id="IPR036427">
    <property type="entry name" value="Bromodomain-like_sf"/>
</dbReference>
<dbReference type="SMART" id="SM00297">
    <property type="entry name" value="BROMO"/>
    <property type="match status" value="1"/>
</dbReference>
<proteinExistence type="predicted"/>
<dbReference type="GO" id="GO:0006357">
    <property type="term" value="P:regulation of transcription by RNA polymerase II"/>
    <property type="evidence" value="ECO:0007669"/>
    <property type="project" value="TreeGrafter"/>
</dbReference>
<keyword evidence="6" id="KW-0539">Nucleus</keyword>
<feature type="compositionally biased region" description="Basic and acidic residues" evidence="9">
    <location>
        <begin position="49"/>
        <end position="61"/>
    </location>
</feature>
<dbReference type="Pfam" id="PF00439">
    <property type="entry name" value="Bromodomain"/>
    <property type="match status" value="1"/>
</dbReference>
<evidence type="ECO:0000313" key="12">
    <source>
        <dbReference type="Proteomes" id="UP000694565"/>
    </source>
</evidence>
<reference evidence="11" key="1">
    <citation type="submission" date="2025-08" db="UniProtKB">
        <authorList>
            <consortium name="Ensembl"/>
        </authorList>
    </citation>
    <scope>IDENTIFICATION</scope>
</reference>
<evidence type="ECO:0000256" key="1">
    <source>
        <dbReference type="ARBA" id="ARBA00004123"/>
    </source>
</evidence>
<evidence type="ECO:0000313" key="11">
    <source>
        <dbReference type="Ensembl" id="ENSCLMP00005022566.1"/>
    </source>
</evidence>
<evidence type="ECO:0000259" key="10">
    <source>
        <dbReference type="PROSITE" id="PS50014"/>
    </source>
</evidence>
<evidence type="ECO:0000256" key="4">
    <source>
        <dbReference type="ARBA" id="ARBA00023117"/>
    </source>
</evidence>
<evidence type="ECO:0000256" key="5">
    <source>
        <dbReference type="ARBA" id="ARBA00023163"/>
    </source>
</evidence>
<feature type="compositionally biased region" description="Basic residues" evidence="9">
    <location>
        <begin position="62"/>
        <end position="72"/>
    </location>
</feature>
<dbReference type="PANTHER" id="PTHR22881">
    <property type="entry name" value="BROMODOMAIN CONTAINING PROTEIN"/>
    <property type="match status" value="1"/>
</dbReference>
<dbReference type="GeneTree" id="ENSGT00950000183170"/>
<reference evidence="11" key="2">
    <citation type="submission" date="2025-09" db="UniProtKB">
        <authorList>
            <consortium name="Ensembl"/>
        </authorList>
    </citation>
    <scope>IDENTIFICATION</scope>
</reference>
<dbReference type="InterPro" id="IPR021900">
    <property type="entry name" value="DUF3512"/>
</dbReference>
<evidence type="ECO:0000256" key="7">
    <source>
        <dbReference type="ARBA" id="ARBA00040982"/>
    </source>
</evidence>
<dbReference type="GO" id="GO:0005634">
    <property type="term" value="C:nucleus"/>
    <property type="evidence" value="ECO:0007669"/>
    <property type="project" value="UniProtKB-SubCell"/>
</dbReference>
<feature type="region of interest" description="Disordered" evidence="9">
    <location>
        <begin position="1"/>
        <end position="133"/>
    </location>
</feature>
<dbReference type="Pfam" id="PF12024">
    <property type="entry name" value="DUF3512"/>
    <property type="match status" value="1"/>
</dbReference>
<dbReference type="PROSITE" id="PS50014">
    <property type="entry name" value="BROMODOMAIN_2"/>
    <property type="match status" value="1"/>
</dbReference>
<evidence type="ECO:0000256" key="3">
    <source>
        <dbReference type="ARBA" id="ARBA00023015"/>
    </source>
</evidence>
<feature type="compositionally biased region" description="Low complexity" evidence="9">
    <location>
        <begin position="94"/>
        <end position="103"/>
    </location>
</feature>
<evidence type="ECO:0000256" key="8">
    <source>
        <dbReference type="PROSITE-ProRule" id="PRU00035"/>
    </source>
</evidence>
<feature type="region of interest" description="Disordered" evidence="9">
    <location>
        <begin position="557"/>
        <end position="613"/>
    </location>
</feature>
<feature type="domain" description="Bromo" evidence="10">
    <location>
        <begin position="181"/>
        <end position="251"/>
    </location>
</feature>
<keyword evidence="3" id="KW-0805">Transcription regulation</keyword>
<dbReference type="CDD" id="cd05513">
    <property type="entry name" value="Bromo_brd7_like"/>
    <property type="match status" value="1"/>
</dbReference>
<dbReference type="Ensembl" id="ENSCLMT00005023646.1">
    <property type="protein sequence ID" value="ENSCLMP00005022566.1"/>
    <property type="gene ID" value="ENSCLMG00005011166.1"/>
</dbReference>
<keyword evidence="4 8" id="KW-0103">Bromodomain</keyword>
<accession>A0A8C2Z627</accession>
<dbReference type="GO" id="GO:0006325">
    <property type="term" value="P:chromatin organization"/>
    <property type="evidence" value="ECO:0007669"/>
    <property type="project" value="UniProtKB-KW"/>
</dbReference>
<dbReference type="FunFam" id="1.20.920.10:FF:000022">
    <property type="entry name" value="Putative bromodomain-containing protein 9"/>
    <property type="match status" value="1"/>
</dbReference>
<feature type="compositionally biased region" description="Basic and acidic residues" evidence="9">
    <location>
        <begin position="11"/>
        <end position="27"/>
    </location>
</feature>
<feature type="compositionally biased region" description="Acidic residues" evidence="9">
    <location>
        <begin position="122"/>
        <end position="133"/>
    </location>
</feature>
<keyword evidence="12" id="KW-1185">Reference proteome</keyword>
<dbReference type="PRINTS" id="PR00503">
    <property type="entry name" value="BROMODOMAIN"/>
</dbReference>
<dbReference type="InterPro" id="IPR051831">
    <property type="entry name" value="Bromodomain_contain_prot"/>
</dbReference>
<dbReference type="Proteomes" id="UP000694565">
    <property type="component" value="Unplaced"/>
</dbReference>
<dbReference type="PANTHER" id="PTHR22881:SF4">
    <property type="entry name" value="BROMODOMAIN-CONTAINING PROTEIN 9"/>
    <property type="match status" value="1"/>
</dbReference>
<keyword evidence="5" id="KW-0804">Transcription</keyword>
<comment type="subcellular location">
    <subcellularLocation>
        <location evidence="1">Nucleus</location>
    </subcellularLocation>
</comment>
<feature type="compositionally biased region" description="Low complexity" evidence="9">
    <location>
        <begin position="563"/>
        <end position="575"/>
    </location>
</feature>
<dbReference type="Gene3D" id="1.20.920.10">
    <property type="entry name" value="Bromodomain-like"/>
    <property type="match status" value="1"/>
</dbReference>
<dbReference type="SUPFAM" id="SSF47370">
    <property type="entry name" value="Bromodomain"/>
    <property type="match status" value="1"/>
</dbReference>
<organism evidence="11 12">
    <name type="scientific">Cyclopterus lumpus</name>
    <name type="common">Lumpsucker</name>
    <dbReference type="NCBI Taxonomy" id="8103"/>
    <lineage>
        <taxon>Eukaryota</taxon>
        <taxon>Metazoa</taxon>
        <taxon>Chordata</taxon>
        <taxon>Craniata</taxon>
        <taxon>Vertebrata</taxon>
        <taxon>Euteleostomi</taxon>
        <taxon>Actinopterygii</taxon>
        <taxon>Neopterygii</taxon>
        <taxon>Teleostei</taxon>
        <taxon>Neoteleostei</taxon>
        <taxon>Acanthomorphata</taxon>
        <taxon>Eupercaria</taxon>
        <taxon>Perciformes</taxon>
        <taxon>Cottioidei</taxon>
        <taxon>Cottales</taxon>
        <taxon>Cyclopteridae</taxon>
        <taxon>Cyclopterus</taxon>
    </lineage>
</organism>
<evidence type="ECO:0000256" key="2">
    <source>
        <dbReference type="ARBA" id="ARBA00022853"/>
    </source>
</evidence>
<keyword evidence="2" id="KW-0156">Chromatin regulator</keyword>